<protein>
    <submittedName>
        <fullName evidence="1">Uncharacterized protein</fullName>
    </submittedName>
</protein>
<dbReference type="EMBL" id="CAIT01000006">
    <property type="protein sequence ID" value="CCH54074.1"/>
    <property type="molecule type" value="Genomic_DNA"/>
</dbReference>
<evidence type="ECO:0000313" key="1">
    <source>
        <dbReference type="EMBL" id="CCH54074.1"/>
    </source>
</evidence>
<sequence length="91" mass="10398">MQPYIAIHYNGVRPTFAYMASPEAAKTYLSQLLINHQANTNDLLTIVRAIDDQIIYFGRRNNTIDKLSPEAPEPSFSFARLWRSILKSIAQ</sequence>
<reference evidence="1 2" key="1">
    <citation type="journal article" date="2012" name="J. Bacteriol.">
        <title>Genome Sequence of the Filamentous Bacterium Fibrisoma limi BUZ 3T.</title>
        <authorList>
            <person name="Filippini M."/>
            <person name="Qi W."/>
            <person name="Jaenicke S."/>
            <person name="Goesmann A."/>
            <person name="Smits T.H."/>
            <person name="Bagheri H.C."/>
        </authorList>
    </citation>
    <scope>NUCLEOTIDE SEQUENCE [LARGE SCALE GENOMIC DNA]</scope>
    <source>
        <strain evidence="2">BUZ 3T</strain>
    </source>
</reference>
<gene>
    <name evidence="1" type="ORF">BN8_03216</name>
</gene>
<accession>I2GJJ9</accession>
<proteinExistence type="predicted"/>
<comment type="caution">
    <text evidence="1">The sequence shown here is derived from an EMBL/GenBank/DDBJ whole genome shotgun (WGS) entry which is preliminary data.</text>
</comment>
<keyword evidence="2" id="KW-1185">Reference proteome</keyword>
<dbReference type="RefSeq" id="WP_009282654.1">
    <property type="nucleotide sequence ID" value="NZ_CAIT01000006.1"/>
</dbReference>
<dbReference type="Proteomes" id="UP000009309">
    <property type="component" value="Unassembled WGS sequence"/>
</dbReference>
<dbReference type="OrthoDB" id="962698at2"/>
<name>I2GJJ9_9BACT</name>
<evidence type="ECO:0000313" key="2">
    <source>
        <dbReference type="Proteomes" id="UP000009309"/>
    </source>
</evidence>
<organism evidence="1 2">
    <name type="scientific">Fibrisoma limi BUZ 3</name>
    <dbReference type="NCBI Taxonomy" id="1185876"/>
    <lineage>
        <taxon>Bacteria</taxon>
        <taxon>Pseudomonadati</taxon>
        <taxon>Bacteroidota</taxon>
        <taxon>Cytophagia</taxon>
        <taxon>Cytophagales</taxon>
        <taxon>Spirosomataceae</taxon>
        <taxon>Fibrisoma</taxon>
    </lineage>
</organism>
<dbReference type="AlphaFoldDB" id="I2GJJ9"/>